<protein>
    <submittedName>
        <fullName evidence="1">Uncharacterized protein</fullName>
    </submittedName>
</protein>
<dbReference type="AlphaFoldDB" id="A0AAV1RIX9"/>
<accession>A0AAV1RIX9</accession>
<evidence type="ECO:0000313" key="2">
    <source>
        <dbReference type="Proteomes" id="UP001314170"/>
    </source>
</evidence>
<keyword evidence="2" id="KW-1185">Reference proteome</keyword>
<reference evidence="1 2" key="1">
    <citation type="submission" date="2024-01" db="EMBL/GenBank/DDBJ databases">
        <authorList>
            <person name="Waweru B."/>
        </authorList>
    </citation>
    <scope>NUCLEOTIDE SEQUENCE [LARGE SCALE GENOMIC DNA]</scope>
</reference>
<comment type="caution">
    <text evidence="1">The sequence shown here is derived from an EMBL/GenBank/DDBJ whole genome shotgun (WGS) entry which is preliminary data.</text>
</comment>
<name>A0AAV1RIX9_9ROSI</name>
<dbReference type="EMBL" id="CAWUPB010001009">
    <property type="protein sequence ID" value="CAK7336705.1"/>
    <property type="molecule type" value="Genomic_DNA"/>
</dbReference>
<dbReference type="Proteomes" id="UP001314170">
    <property type="component" value="Unassembled WGS sequence"/>
</dbReference>
<organism evidence="1 2">
    <name type="scientific">Dovyalis caffra</name>
    <dbReference type="NCBI Taxonomy" id="77055"/>
    <lineage>
        <taxon>Eukaryota</taxon>
        <taxon>Viridiplantae</taxon>
        <taxon>Streptophyta</taxon>
        <taxon>Embryophyta</taxon>
        <taxon>Tracheophyta</taxon>
        <taxon>Spermatophyta</taxon>
        <taxon>Magnoliopsida</taxon>
        <taxon>eudicotyledons</taxon>
        <taxon>Gunneridae</taxon>
        <taxon>Pentapetalae</taxon>
        <taxon>rosids</taxon>
        <taxon>fabids</taxon>
        <taxon>Malpighiales</taxon>
        <taxon>Salicaceae</taxon>
        <taxon>Flacourtieae</taxon>
        <taxon>Dovyalis</taxon>
    </lineage>
</organism>
<sequence length="118" mass="14014">MDIRKRVYMLFGIEFSDNKDDKDEELMWTTLAAPITLSSKEATQRLNLPDQRYVGYKFWWKMVKRHRVAGKLGANFVGFFHTYYVILARRATSASGMMKNYLRNQMSILCKEFNNRKD</sequence>
<gene>
    <name evidence="1" type="ORF">DCAF_LOCUS11716</name>
</gene>
<evidence type="ECO:0000313" key="1">
    <source>
        <dbReference type="EMBL" id="CAK7336705.1"/>
    </source>
</evidence>
<proteinExistence type="predicted"/>